<dbReference type="PANTHER" id="PTHR47481">
    <property type="match status" value="1"/>
</dbReference>
<evidence type="ECO:0000313" key="2">
    <source>
        <dbReference type="RefSeq" id="XP_010418982.1"/>
    </source>
</evidence>
<dbReference type="Proteomes" id="UP000694864">
    <property type="component" value="Chromosome 7"/>
</dbReference>
<dbReference type="Pfam" id="PF14223">
    <property type="entry name" value="Retrotran_gag_2"/>
    <property type="match status" value="1"/>
</dbReference>
<accession>A0ABM0T0L5</accession>
<protein>
    <submittedName>
        <fullName evidence="2">Uncharacterized protein LOC104704626</fullName>
    </submittedName>
</protein>
<evidence type="ECO:0000313" key="1">
    <source>
        <dbReference type="Proteomes" id="UP000694864"/>
    </source>
</evidence>
<dbReference type="PANTHER" id="PTHR47481:SF22">
    <property type="entry name" value="RETROTRANSPOSON GAG DOMAIN-CONTAINING PROTEIN"/>
    <property type="match status" value="1"/>
</dbReference>
<proteinExistence type="predicted"/>
<dbReference type="GeneID" id="104704626"/>
<dbReference type="RefSeq" id="XP_010418982.1">
    <property type="nucleotide sequence ID" value="XM_010420680.1"/>
</dbReference>
<organism evidence="1 2">
    <name type="scientific">Camelina sativa</name>
    <name type="common">False flax</name>
    <name type="synonym">Myagrum sativum</name>
    <dbReference type="NCBI Taxonomy" id="90675"/>
    <lineage>
        <taxon>Eukaryota</taxon>
        <taxon>Viridiplantae</taxon>
        <taxon>Streptophyta</taxon>
        <taxon>Embryophyta</taxon>
        <taxon>Tracheophyta</taxon>
        <taxon>Spermatophyta</taxon>
        <taxon>Magnoliopsida</taxon>
        <taxon>eudicotyledons</taxon>
        <taxon>Gunneridae</taxon>
        <taxon>Pentapetalae</taxon>
        <taxon>rosids</taxon>
        <taxon>malvids</taxon>
        <taxon>Brassicales</taxon>
        <taxon>Brassicaceae</taxon>
        <taxon>Camelineae</taxon>
        <taxon>Camelina</taxon>
    </lineage>
</organism>
<name>A0ABM0T0L5_CAMSA</name>
<gene>
    <name evidence="2" type="primary">LOC104704626</name>
</gene>
<reference evidence="2" key="2">
    <citation type="submission" date="2025-08" db="UniProtKB">
        <authorList>
            <consortium name="RefSeq"/>
        </authorList>
    </citation>
    <scope>IDENTIFICATION</scope>
    <source>
        <tissue evidence="2">Leaf</tissue>
    </source>
</reference>
<keyword evidence="1" id="KW-1185">Reference proteome</keyword>
<reference evidence="1" key="1">
    <citation type="journal article" date="2014" name="Nat. Commun.">
        <title>The emerging biofuel crop Camelina sativa retains a highly undifferentiated hexaploid genome structure.</title>
        <authorList>
            <person name="Kagale S."/>
            <person name="Koh C."/>
            <person name="Nixon J."/>
            <person name="Bollina V."/>
            <person name="Clarke W.E."/>
            <person name="Tuteja R."/>
            <person name="Spillane C."/>
            <person name="Robinson S.J."/>
            <person name="Links M.G."/>
            <person name="Clarke C."/>
            <person name="Higgins E.E."/>
            <person name="Huebert T."/>
            <person name="Sharpe A.G."/>
            <person name="Parkin I.A."/>
        </authorList>
    </citation>
    <scope>NUCLEOTIDE SEQUENCE [LARGE SCALE GENOMIC DNA]</scope>
    <source>
        <strain evidence="1">cv. DH55</strain>
    </source>
</reference>
<sequence length="181" mass="20281">MANVTKLTASNYLMWSRQVHALLDGYDLVPFLDSAITKPDPTITKNGITSANSALTVWKRQDKLIYNALLGAISISVQPILSRAFTAAEIWDTLVTTYANPSKSHVRQLEHQLDGWKKESRTIADYFQGLTIKFYQLSLLGKPETYEDQIDYILGGLLEDYKPIIDKTEAHDTPPLIPGTP</sequence>